<organism evidence="8 9">
    <name type="scientific">Ceratocystis fimbriata CBS 114723</name>
    <dbReference type="NCBI Taxonomy" id="1035309"/>
    <lineage>
        <taxon>Eukaryota</taxon>
        <taxon>Fungi</taxon>
        <taxon>Dikarya</taxon>
        <taxon>Ascomycota</taxon>
        <taxon>Pezizomycotina</taxon>
        <taxon>Sordariomycetes</taxon>
        <taxon>Hypocreomycetidae</taxon>
        <taxon>Microascales</taxon>
        <taxon>Ceratocystidaceae</taxon>
        <taxon>Ceratocystis</taxon>
    </lineage>
</organism>
<proteinExistence type="predicted"/>
<evidence type="ECO:0000256" key="1">
    <source>
        <dbReference type="ARBA" id="ARBA00004141"/>
    </source>
</evidence>
<dbReference type="Proteomes" id="UP000222788">
    <property type="component" value="Unassembled WGS sequence"/>
</dbReference>
<accession>A0A2C5WWR5</accession>
<reference evidence="8 9" key="2">
    <citation type="journal article" date="2013" name="IMA Fungus">
        <title>IMA Genome-F 1: Ceratocystis fimbriata: Draft nuclear genome sequence for the plant pathogen, Ceratocystis fimbriata.</title>
        <authorList>
            <person name="Wilken P.M."/>
            <person name="Steenkamp E.T."/>
            <person name="Wingfield M.J."/>
            <person name="de Beer Z.W."/>
            <person name="Wingfield B.D."/>
        </authorList>
    </citation>
    <scope>NUCLEOTIDE SEQUENCE [LARGE SCALE GENOMIC DNA]</scope>
    <source>
        <strain evidence="8 9">CBS 114723</strain>
    </source>
</reference>
<evidence type="ECO:0000256" key="3">
    <source>
        <dbReference type="ARBA" id="ARBA00022989"/>
    </source>
</evidence>
<feature type="domain" description="EXPERA" evidence="7">
    <location>
        <begin position="11"/>
        <end position="160"/>
    </location>
</feature>
<reference evidence="8 9" key="1">
    <citation type="journal article" date="2013" name="Fungal Biol.">
        <title>Analysis of microsatellite markers in the genome of the plant pathogen Ceratocystis fimbriata.</title>
        <authorList>
            <person name="Simpson M.C."/>
            <person name="Wilken P.M."/>
            <person name="Coetzee M.P."/>
            <person name="Wingfield M.J."/>
            <person name="Wingfield B.D."/>
        </authorList>
    </citation>
    <scope>NUCLEOTIDE SEQUENCE [LARGE SCALE GENOMIC DNA]</scope>
    <source>
        <strain evidence="8 9">CBS 114723</strain>
    </source>
</reference>
<feature type="transmembrane region" description="Helical" evidence="6">
    <location>
        <begin position="76"/>
        <end position="96"/>
    </location>
</feature>
<dbReference type="OrthoDB" id="433124at2759"/>
<comment type="caution">
    <text evidence="8">The sequence shown here is derived from an EMBL/GenBank/DDBJ whole genome shotgun (WGS) entry which is preliminary data.</text>
</comment>
<dbReference type="PANTHER" id="PTHR31204">
    <property type="entry name" value="SIGMA INTRACELLULAR RECEPTOR 2"/>
    <property type="match status" value="1"/>
</dbReference>
<keyword evidence="2 5" id="KW-0812">Transmembrane</keyword>
<dbReference type="PROSITE" id="PS51751">
    <property type="entry name" value="EXPERA"/>
    <property type="match status" value="1"/>
</dbReference>
<gene>
    <name evidence="8" type="ORF">CFIMG_007414RA00001</name>
</gene>
<evidence type="ECO:0000259" key="7">
    <source>
        <dbReference type="PROSITE" id="PS51751"/>
    </source>
</evidence>
<dbReference type="InterPro" id="IPR051987">
    <property type="entry name" value="Sigma-2_receptor-like"/>
</dbReference>
<dbReference type="Pfam" id="PF05241">
    <property type="entry name" value="EBP"/>
    <property type="match status" value="1"/>
</dbReference>
<dbReference type="EMBL" id="APWK03000130">
    <property type="protein sequence ID" value="PHH50457.1"/>
    <property type="molecule type" value="Genomic_DNA"/>
</dbReference>
<keyword evidence="3 5" id="KW-1133">Transmembrane helix</keyword>
<dbReference type="InterPro" id="IPR033118">
    <property type="entry name" value="EXPERA"/>
</dbReference>
<evidence type="ECO:0000313" key="9">
    <source>
        <dbReference type="Proteomes" id="UP000222788"/>
    </source>
</evidence>
<dbReference type="GO" id="GO:0016020">
    <property type="term" value="C:membrane"/>
    <property type="evidence" value="ECO:0007669"/>
    <property type="project" value="UniProtKB-SubCell"/>
</dbReference>
<keyword evidence="4 5" id="KW-0472">Membrane</keyword>
<keyword evidence="9" id="KW-1185">Reference proteome</keyword>
<evidence type="ECO:0000256" key="5">
    <source>
        <dbReference type="PROSITE-ProRule" id="PRU01087"/>
    </source>
</evidence>
<protein>
    <recommendedName>
        <fullName evidence="7">EXPERA domain-containing protein</fullName>
    </recommendedName>
</protein>
<feature type="transmembrane region" description="Helical" evidence="6">
    <location>
        <begin position="108"/>
        <end position="128"/>
    </location>
</feature>
<evidence type="ECO:0000256" key="4">
    <source>
        <dbReference type="ARBA" id="ARBA00023136"/>
    </source>
</evidence>
<sequence length="182" mass="21014">MIALPVQPSSIVGGSSLIWRRDPLHHLIVDLVPFYPAWLWATPDAPLSFLNAIRQFYITTYNDPYFTQPHPSWFDLFTYIEVVYQFPAAAYLLFKFMTERQTSGVTELHALIFSLGFALTTLTCVWDVPYWDSTVYTTAQKVEFMTVIYGPFFLIPGIMAVDMFARLHKRLSLDVSDSKKRL</sequence>
<comment type="subcellular location">
    <subcellularLocation>
        <location evidence="1">Membrane</location>
        <topology evidence="1">Multi-pass membrane protein</topology>
    </subcellularLocation>
</comment>
<dbReference type="GO" id="GO:0005783">
    <property type="term" value="C:endoplasmic reticulum"/>
    <property type="evidence" value="ECO:0007669"/>
    <property type="project" value="TreeGrafter"/>
</dbReference>
<dbReference type="PANTHER" id="PTHR31204:SF1">
    <property type="entry name" value="SIGMA INTRACELLULAR RECEPTOR 2"/>
    <property type="match status" value="1"/>
</dbReference>
<dbReference type="STRING" id="1035309.A0A2C5WWR5"/>
<feature type="transmembrane region" description="Helical" evidence="6">
    <location>
        <begin position="148"/>
        <end position="165"/>
    </location>
</feature>
<dbReference type="AlphaFoldDB" id="A0A2C5WWR5"/>
<evidence type="ECO:0000313" key="8">
    <source>
        <dbReference type="EMBL" id="PHH50457.1"/>
    </source>
</evidence>
<name>A0A2C5WWR5_9PEZI</name>
<evidence type="ECO:0000256" key="2">
    <source>
        <dbReference type="ARBA" id="ARBA00022692"/>
    </source>
</evidence>
<evidence type="ECO:0000256" key="6">
    <source>
        <dbReference type="SAM" id="Phobius"/>
    </source>
</evidence>